<dbReference type="KEGG" id="scib:HUG20_07410"/>
<gene>
    <name evidence="1" type="ORF">HUG20_07410</name>
</gene>
<organism evidence="1 2">
    <name type="scientific">Salicibibacter cibi</name>
    <dbReference type="NCBI Taxonomy" id="2743001"/>
    <lineage>
        <taxon>Bacteria</taxon>
        <taxon>Bacillati</taxon>
        <taxon>Bacillota</taxon>
        <taxon>Bacilli</taxon>
        <taxon>Bacillales</taxon>
        <taxon>Bacillaceae</taxon>
        <taxon>Salicibibacter</taxon>
    </lineage>
</organism>
<protein>
    <submittedName>
        <fullName evidence="1">Uncharacterized protein</fullName>
    </submittedName>
</protein>
<dbReference type="Proteomes" id="UP000595349">
    <property type="component" value="Chromosome"/>
</dbReference>
<dbReference type="RefSeq" id="WP_200089670.1">
    <property type="nucleotide sequence ID" value="NZ_CP054706.1"/>
</dbReference>
<evidence type="ECO:0000313" key="1">
    <source>
        <dbReference type="EMBL" id="QQK79728.1"/>
    </source>
</evidence>
<accession>A0A7T7CF50</accession>
<dbReference type="EMBL" id="CP054706">
    <property type="protein sequence ID" value="QQK79728.1"/>
    <property type="molecule type" value="Genomic_DNA"/>
</dbReference>
<reference evidence="1 2" key="1">
    <citation type="submission" date="2020-06" db="EMBL/GenBank/DDBJ databases">
        <title>Genomic analysis of Salicibibacter sp. NKC21-4.</title>
        <authorList>
            <person name="Oh Y.J."/>
        </authorList>
    </citation>
    <scope>NUCLEOTIDE SEQUENCE [LARGE SCALE GENOMIC DNA]</scope>
    <source>
        <strain evidence="1 2">NKC21-4</strain>
    </source>
</reference>
<sequence>MKKLMMFIGLAMIGFLVYRYRYYVLRYKISRRLLVKSVLAIPPLRRRLLKKYSPFAT</sequence>
<name>A0A7T7CF50_9BACI</name>
<proteinExistence type="predicted"/>
<dbReference type="AlphaFoldDB" id="A0A7T7CF50"/>
<keyword evidence="2" id="KW-1185">Reference proteome</keyword>
<evidence type="ECO:0000313" key="2">
    <source>
        <dbReference type="Proteomes" id="UP000595349"/>
    </source>
</evidence>